<protein>
    <recommendedName>
        <fullName evidence="3">GNAT family N-acetyltransferase</fullName>
    </recommendedName>
</protein>
<evidence type="ECO:0008006" key="3">
    <source>
        <dbReference type="Google" id="ProtNLM"/>
    </source>
</evidence>
<reference evidence="1 2" key="1">
    <citation type="submission" date="2017-07" db="EMBL/GenBank/DDBJ databases">
        <title>Genome sequencing and assembly of Paenibacillus rigui.</title>
        <authorList>
            <person name="Mayilraj S."/>
        </authorList>
    </citation>
    <scope>NUCLEOTIDE SEQUENCE [LARGE SCALE GENOMIC DNA]</scope>
    <source>
        <strain evidence="1 2">JCM 16352</strain>
    </source>
</reference>
<dbReference type="EMBL" id="NMQW01000019">
    <property type="protein sequence ID" value="OXM85703.1"/>
    <property type="molecule type" value="Genomic_DNA"/>
</dbReference>
<sequence>MSYYFAICATEKYQEKYIDFLLRHYRQLNLPYSFPVTLSFIASPILMREEALLCFDEDDEVAGALGYIYGTGENDYQDTHIIQIQTVLLAEKYRRTRLFLQGLQYLTQYIGQLDKQVTEVRFRTPSQPSLQRLWDKLAVRSAVHETPFGRVDEYRAAVADWHAYAMKFRHESHFGV</sequence>
<keyword evidence="2" id="KW-1185">Reference proteome</keyword>
<dbReference type="InterPro" id="IPR016181">
    <property type="entry name" value="Acyl_CoA_acyltransferase"/>
</dbReference>
<proteinExistence type="predicted"/>
<dbReference type="RefSeq" id="WP_094015508.1">
    <property type="nucleotide sequence ID" value="NZ_NMQW01000019.1"/>
</dbReference>
<dbReference type="OrthoDB" id="2653709at2"/>
<evidence type="ECO:0000313" key="2">
    <source>
        <dbReference type="Proteomes" id="UP000215509"/>
    </source>
</evidence>
<organism evidence="1 2">
    <name type="scientific">Paenibacillus rigui</name>
    <dbReference type="NCBI Taxonomy" id="554312"/>
    <lineage>
        <taxon>Bacteria</taxon>
        <taxon>Bacillati</taxon>
        <taxon>Bacillota</taxon>
        <taxon>Bacilli</taxon>
        <taxon>Bacillales</taxon>
        <taxon>Paenibacillaceae</taxon>
        <taxon>Paenibacillus</taxon>
    </lineage>
</organism>
<dbReference type="Proteomes" id="UP000215509">
    <property type="component" value="Unassembled WGS sequence"/>
</dbReference>
<dbReference type="SUPFAM" id="SSF55729">
    <property type="entry name" value="Acyl-CoA N-acyltransferases (Nat)"/>
    <property type="match status" value="1"/>
</dbReference>
<evidence type="ECO:0000313" key="1">
    <source>
        <dbReference type="EMBL" id="OXM85703.1"/>
    </source>
</evidence>
<dbReference type="AlphaFoldDB" id="A0A229UQW8"/>
<comment type="caution">
    <text evidence="1">The sequence shown here is derived from an EMBL/GenBank/DDBJ whole genome shotgun (WGS) entry which is preliminary data.</text>
</comment>
<gene>
    <name evidence="1" type="ORF">CF651_14105</name>
</gene>
<name>A0A229UQW8_9BACL</name>
<accession>A0A229UQW8</accession>